<name>A0A9D3W1F8_9ROSI</name>
<dbReference type="AlphaFoldDB" id="A0A9D3W1F8"/>
<evidence type="ECO:0000313" key="2">
    <source>
        <dbReference type="EMBL" id="KAH1106145.1"/>
    </source>
</evidence>
<dbReference type="GO" id="GO:0005524">
    <property type="term" value="F:ATP binding"/>
    <property type="evidence" value="ECO:0007669"/>
    <property type="project" value="InterPro"/>
</dbReference>
<dbReference type="EMBL" id="JAIQCV010000004">
    <property type="protein sequence ID" value="KAH1106145.1"/>
    <property type="molecule type" value="Genomic_DNA"/>
</dbReference>
<gene>
    <name evidence="2" type="ORF">J1N35_009913</name>
</gene>
<keyword evidence="3" id="KW-1185">Reference proteome</keyword>
<evidence type="ECO:0000259" key="1">
    <source>
        <dbReference type="PROSITE" id="PS50011"/>
    </source>
</evidence>
<reference evidence="2 3" key="1">
    <citation type="journal article" date="2021" name="Plant Biotechnol. J.">
        <title>Multi-omics assisted identification of the key and species-specific regulatory components of drought-tolerant mechanisms in Gossypium stocksii.</title>
        <authorList>
            <person name="Yu D."/>
            <person name="Ke L."/>
            <person name="Zhang D."/>
            <person name="Wu Y."/>
            <person name="Sun Y."/>
            <person name="Mei J."/>
            <person name="Sun J."/>
            <person name="Sun Y."/>
        </authorList>
    </citation>
    <scope>NUCLEOTIDE SEQUENCE [LARGE SCALE GENOMIC DNA]</scope>
    <source>
        <strain evidence="3">cv. E1</strain>
        <tissue evidence="2">Leaf</tissue>
    </source>
</reference>
<proteinExistence type="predicted"/>
<dbReference type="Gene3D" id="1.10.510.10">
    <property type="entry name" value="Transferase(Phosphotransferase) domain 1"/>
    <property type="match status" value="1"/>
</dbReference>
<dbReference type="SUPFAM" id="SSF56112">
    <property type="entry name" value="Protein kinase-like (PK-like)"/>
    <property type="match status" value="1"/>
</dbReference>
<dbReference type="Proteomes" id="UP000828251">
    <property type="component" value="Unassembled WGS sequence"/>
</dbReference>
<accession>A0A9D3W1F8</accession>
<dbReference type="GO" id="GO:0007165">
    <property type="term" value="P:signal transduction"/>
    <property type="evidence" value="ECO:0007669"/>
    <property type="project" value="TreeGrafter"/>
</dbReference>
<dbReference type="PANTHER" id="PTHR48011:SF51">
    <property type="entry name" value="PROTEIN KINASE SUPERFAMILY PROTEIN"/>
    <property type="match status" value="1"/>
</dbReference>
<dbReference type="Pfam" id="PF00069">
    <property type="entry name" value="Pkinase"/>
    <property type="match status" value="1"/>
</dbReference>
<organism evidence="2 3">
    <name type="scientific">Gossypium stocksii</name>
    <dbReference type="NCBI Taxonomy" id="47602"/>
    <lineage>
        <taxon>Eukaryota</taxon>
        <taxon>Viridiplantae</taxon>
        <taxon>Streptophyta</taxon>
        <taxon>Embryophyta</taxon>
        <taxon>Tracheophyta</taxon>
        <taxon>Spermatophyta</taxon>
        <taxon>Magnoliopsida</taxon>
        <taxon>eudicotyledons</taxon>
        <taxon>Gunneridae</taxon>
        <taxon>Pentapetalae</taxon>
        <taxon>rosids</taxon>
        <taxon>malvids</taxon>
        <taxon>Malvales</taxon>
        <taxon>Malvaceae</taxon>
        <taxon>Malvoideae</taxon>
        <taxon>Gossypium</taxon>
    </lineage>
</organism>
<protein>
    <recommendedName>
        <fullName evidence="1">Protein kinase domain-containing protein</fullName>
    </recommendedName>
</protein>
<evidence type="ECO:0000313" key="3">
    <source>
        <dbReference type="Proteomes" id="UP000828251"/>
    </source>
</evidence>
<dbReference type="InterPro" id="IPR000719">
    <property type="entry name" value="Prot_kinase_dom"/>
</dbReference>
<dbReference type="OrthoDB" id="25592at2759"/>
<dbReference type="InterPro" id="IPR052751">
    <property type="entry name" value="Plant_MAPKKK"/>
</dbReference>
<sequence length="114" mass="13105">MEVKIMKLKVIGKAKQQGVKDIRFGFQGTIYCMSPESIVEEVSGALDKWSSGCIVVEMNIMRILPWDTHDRDDLTNKLLRGQSPNILKDMSKLQKSFLRECFTIDPNKRWSANK</sequence>
<dbReference type="GO" id="GO:0004672">
    <property type="term" value="F:protein kinase activity"/>
    <property type="evidence" value="ECO:0007669"/>
    <property type="project" value="InterPro"/>
</dbReference>
<comment type="caution">
    <text evidence="2">The sequence shown here is derived from an EMBL/GenBank/DDBJ whole genome shotgun (WGS) entry which is preliminary data.</text>
</comment>
<dbReference type="PANTHER" id="PTHR48011">
    <property type="entry name" value="CCR4-NOT TRANSCRIPTIONAL COMPLEX SUBUNIT CAF120-RELATED"/>
    <property type="match status" value="1"/>
</dbReference>
<dbReference type="InterPro" id="IPR011009">
    <property type="entry name" value="Kinase-like_dom_sf"/>
</dbReference>
<dbReference type="PROSITE" id="PS50011">
    <property type="entry name" value="PROTEIN_KINASE_DOM"/>
    <property type="match status" value="1"/>
</dbReference>
<feature type="domain" description="Protein kinase" evidence="1">
    <location>
        <begin position="1"/>
        <end position="114"/>
    </location>
</feature>